<organism evidence="1 2">
    <name type="scientific">Dipteronia sinensis</name>
    <dbReference type="NCBI Taxonomy" id="43782"/>
    <lineage>
        <taxon>Eukaryota</taxon>
        <taxon>Viridiplantae</taxon>
        <taxon>Streptophyta</taxon>
        <taxon>Embryophyta</taxon>
        <taxon>Tracheophyta</taxon>
        <taxon>Spermatophyta</taxon>
        <taxon>Magnoliopsida</taxon>
        <taxon>eudicotyledons</taxon>
        <taxon>Gunneridae</taxon>
        <taxon>Pentapetalae</taxon>
        <taxon>rosids</taxon>
        <taxon>malvids</taxon>
        <taxon>Sapindales</taxon>
        <taxon>Sapindaceae</taxon>
        <taxon>Hippocastanoideae</taxon>
        <taxon>Acereae</taxon>
        <taxon>Dipteronia</taxon>
    </lineage>
</organism>
<dbReference type="AlphaFoldDB" id="A0AAD9ZVS3"/>
<gene>
    <name evidence="1" type="ORF">Dsin_024598</name>
</gene>
<accession>A0AAD9ZVS3</accession>
<dbReference type="EMBL" id="JANJYJ010000008">
    <property type="protein sequence ID" value="KAK3193288.1"/>
    <property type="molecule type" value="Genomic_DNA"/>
</dbReference>
<evidence type="ECO:0000313" key="1">
    <source>
        <dbReference type="EMBL" id="KAK3193288.1"/>
    </source>
</evidence>
<proteinExistence type="predicted"/>
<keyword evidence="2" id="KW-1185">Reference proteome</keyword>
<comment type="caution">
    <text evidence="1">The sequence shown here is derived from an EMBL/GenBank/DDBJ whole genome shotgun (WGS) entry which is preliminary data.</text>
</comment>
<reference evidence="1" key="1">
    <citation type="journal article" date="2023" name="Plant J.">
        <title>Genome sequences and population genomics provide insights into the demographic history, inbreeding, and mutation load of two 'living fossil' tree species of Dipteronia.</title>
        <authorList>
            <person name="Feng Y."/>
            <person name="Comes H.P."/>
            <person name="Chen J."/>
            <person name="Zhu S."/>
            <person name="Lu R."/>
            <person name="Zhang X."/>
            <person name="Li P."/>
            <person name="Qiu J."/>
            <person name="Olsen K.M."/>
            <person name="Qiu Y."/>
        </authorList>
    </citation>
    <scope>NUCLEOTIDE SEQUENCE</scope>
    <source>
        <strain evidence="1">NBL</strain>
    </source>
</reference>
<name>A0AAD9ZVS3_9ROSI</name>
<evidence type="ECO:0000313" key="2">
    <source>
        <dbReference type="Proteomes" id="UP001281410"/>
    </source>
</evidence>
<protein>
    <submittedName>
        <fullName evidence="1">Uncharacterized protein</fullName>
    </submittedName>
</protein>
<dbReference type="Proteomes" id="UP001281410">
    <property type="component" value="Unassembled WGS sequence"/>
</dbReference>
<sequence>MKELAGRNVIVERGIYLEGLRDIPIPEVVALRQWTRMVLVRGVPVVVSVDRIHAHFELPAVTQEPGEYPNKFHLGSELRTGGGDNWNGHKLLRKDLLLESAFWYLFVSASLKPSVHGSEIFREA</sequence>